<accession>A0A914PK60</accession>
<keyword evidence="1" id="KW-0732">Signal</keyword>
<proteinExistence type="predicted"/>
<name>A0A914PK60_9BILA</name>
<sequence length="245" mass="27843">MYFYALCLVLLILGGETAKLPDQIAEQSKTLLQQSQTGKKIRECTCDEQGECIKEMKTQFEGCFEKCWPVVSKEGFKLVKNPEKTKECFNKKRNFVDDMLDCMQKDLNTCVKEKESKEIEYVDIGKFLEKGEQKLQKQVDLLFETVGDEGHEVIDIAFKVGQCMRKCFVEKNSDGYCYDKKGCQPLLETEETGSSVKKCLKEVGWKTQAKEVCECTVNAGVEEADRWCKVIDTLASSKNPVPTAD</sequence>
<keyword evidence="2" id="KW-1185">Reference proteome</keyword>
<dbReference type="Proteomes" id="UP000887578">
    <property type="component" value="Unplaced"/>
</dbReference>
<evidence type="ECO:0000256" key="1">
    <source>
        <dbReference type="SAM" id="SignalP"/>
    </source>
</evidence>
<dbReference type="PANTHER" id="PTHR34401">
    <property type="entry name" value="PROTEIN CBG12388-RELATED"/>
    <property type="match status" value="1"/>
</dbReference>
<dbReference type="PANTHER" id="PTHR34401:SF1">
    <property type="entry name" value="DUF19 DOMAIN-CONTAINING PROTEIN"/>
    <property type="match status" value="1"/>
</dbReference>
<reference evidence="3" key="1">
    <citation type="submission" date="2022-11" db="UniProtKB">
        <authorList>
            <consortium name="WormBaseParasite"/>
        </authorList>
    </citation>
    <scope>IDENTIFICATION</scope>
</reference>
<organism evidence="2 3">
    <name type="scientific">Panagrolaimus davidi</name>
    <dbReference type="NCBI Taxonomy" id="227884"/>
    <lineage>
        <taxon>Eukaryota</taxon>
        <taxon>Metazoa</taxon>
        <taxon>Ecdysozoa</taxon>
        <taxon>Nematoda</taxon>
        <taxon>Chromadorea</taxon>
        <taxon>Rhabditida</taxon>
        <taxon>Tylenchina</taxon>
        <taxon>Panagrolaimomorpha</taxon>
        <taxon>Panagrolaimoidea</taxon>
        <taxon>Panagrolaimidae</taxon>
        <taxon>Panagrolaimus</taxon>
    </lineage>
</organism>
<protein>
    <submittedName>
        <fullName evidence="3">Uncharacterized protein</fullName>
    </submittedName>
</protein>
<evidence type="ECO:0000313" key="2">
    <source>
        <dbReference type="Proteomes" id="UP000887578"/>
    </source>
</evidence>
<evidence type="ECO:0000313" key="3">
    <source>
        <dbReference type="WBParaSite" id="PDA_v2.g16179.t1"/>
    </source>
</evidence>
<feature type="chain" id="PRO_5037173344" evidence="1">
    <location>
        <begin position="19"/>
        <end position="245"/>
    </location>
</feature>
<feature type="signal peptide" evidence="1">
    <location>
        <begin position="1"/>
        <end position="18"/>
    </location>
</feature>
<dbReference type="WBParaSite" id="PDA_v2.g16179.t1">
    <property type="protein sequence ID" value="PDA_v2.g16179.t1"/>
    <property type="gene ID" value="PDA_v2.g16179"/>
</dbReference>
<dbReference type="AlphaFoldDB" id="A0A914PK60"/>